<evidence type="ECO:0000259" key="3">
    <source>
        <dbReference type="Pfam" id="PF01408"/>
    </source>
</evidence>
<keyword evidence="6" id="KW-1185">Reference proteome</keyword>
<dbReference type="STRING" id="1123029.SAMN02745172_01076"/>
<dbReference type="Pfam" id="PF01408">
    <property type="entry name" value="GFO_IDH_MocA"/>
    <property type="match status" value="1"/>
</dbReference>
<dbReference type="SUPFAM" id="SSF55347">
    <property type="entry name" value="Glyceraldehyde-3-phosphate dehydrogenase-like, C-terminal domain"/>
    <property type="match status" value="1"/>
</dbReference>
<organism evidence="5 6">
    <name type="scientific">Pseudoxanthobacter soli DSM 19599</name>
    <dbReference type="NCBI Taxonomy" id="1123029"/>
    <lineage>
        <taxon>Bacteria</taxon>
        <taxon>Pseudomonadati</taxon>
        <taxon>Pseudomonadota</taxon>
        <taxon>Alphaproteobacteria</taxon>
        <taxon>Hyphomicrobiales</taxon>
        <taxon>Segnochrobactraceae</taxon>
        <taxon>Pseudoxanthobacter</taxon>
    </lineage>
</organism>
<dbReference type="Pfam" id="PF22725">
    <property type="entry name" value="GFO_IDH_MocA_C3"/>
    <property type="match status" value="1"/>
</dbReference>
<evidence type="ECO:0000256" key="1">
    <source>
        <dbReference type="ARBA" id="ARBA00010928"/>
    </source>
</evidence>
<evidence type="ECO:0000259" key="4">
    <source>
        <dbReference type="Pfam" id="PF22725"/>
    </source>
</evidence>
<keyword evidence="2" id="KW-0560">Oxidoreductase</keyword>
<sequence>MSQTAAPFRWGILSTARIGTGKVIPGLQRSRLGVVAAIASRDGERARQAAAELGIPKAYSSYEELLADPEIDGVYNPLPNNLHVDWTIRAAEAGKAVLCEKPIGLDAADAARLRRLPADPMVMEAFMVRFHPQWLRAREIVREGTIGPAQVLQMFFSYNNVDPANIRNKPETGGGALLDIGCYPVTAARFMFEAEPKRAIALMDRDPVFGVDRLTTGILDFGDGRRADFTVGTQIAPYQRFNIFGPKGKLEIEVPANAPQAERTYISVDVEGLLNDRSAVVETIPQSDQYAEQGDWFVRMVRGEVPREYGIEHSIKGMQILDALVRSETSGRWEDIG</sequence>
<dbReference type="InterPro" id="IPR055170">
    <property type="entry name" value="GFO_IDH_MocA-like_dom"/>
</dbReference>
<accession>A0A1M7ZCE0</accession>
<dbReference type="Gene3D" id="3.30.360.10">
    <property type="entry name" value="Dihydrodipicolinate Reductase, domain 2"/>
    <property type="match status" value="1"/>
</dbReference>
<dbReference type="PANTHER" id="PTHR22604">
    <property type="entry name" value="OXIDOREDUCTASES"/>
    <property type="match status" value="1"/>
</dbReference>
<dbReference type="PANTHER" id="PTHR22604:SF105">
    <property type="entry name" value="TRANS-1,2-DIHYDROBENZENE-1,2-DIOL DEHYDROGENASE"/>
    <property type="match status" value="1"/>
</dbReference>
<dbReference type="OrthoDB" id="9774191at2"/>
<comment type="similarity">
    <text evidence="1">Belongs to the Gfo/Idh/MocA family.</text>
</comment>
<reference evidence="5 6" key="1">
    <citation type="submission" date="2016-12" db="EMBL/GenBank/DDBJ databases">
        <authorList>
            <person name="Song W.-J."/>
            <person name="Kurnit D.M."/>
        </authorList>
    </citation>
    <scope>NUCLEOTIDE SEQUENCE [LARGE SCALE GENOMIC DNA]</scope>
    <source>
        <strain evidence="5 6">DSM 19599</strain>
    </source>
</reference>
<dbReference type="GO" id="GO:0000166">
    <property type="term" value="F:nucleotide binding"/>
    <property type="evidence" value="ECO:0007669"/>
    <property type="project" value="InterPro"/>
</dbReference>
<dbReference type="EMBL" id="FRXO01000002">
    <property type="protein sequence ID" value="SHO62530.1"/>
    <property type="molecule type" value="Genomic_DNA"/>
</dbReference>
<dbReference type="Gene3D" id="3.40.50.720">
    <property type="entry name" value="NAD(P)-binding Rossmann-like Domain"/>
    <property type="match status" value="1"/>
</dbReference>
<dbReference type="RefSeq" id="WP_073626365.1">
    <property type="nucleotide sequence ID" value="NZ_FRXO01000002.1"/>
</dbReference>
<evidence type="ECO:0000256" key="2">
    <source>
        <dbReference type="ARBA" id="ARBA00023002"/>
    </source>
</evidence>
<protein>
    <submittedName>
        <fullName evidence="5">Predicted dehydrogenase</fullName>
    </submittedName>
</protein>
<feature type="domain" description="GFO/IDH/MocA-like oxidoreductase" evidence="4">
    <location>
        <begin position="134"/>
        <end position="251"/>
    </location>
</feature>
<dbReference type="Proteomes" id="UP000186406">
    <property type="component" value="Unassembled WGS sequence"/>
</dbReference>
<proteinExistence type="inferred from homology"/>
<gene>
    <name evidence="5" type="ORF">SAMN02745172_01076</name>
</gene>
<dbReference type="InterPro" id="IPR050984">
    <property type="entry name" value="Gfo/Idh/MocA_domain"/>
</dbReference>
<dbReference type="InterPro" id="IPR000683">
    <property type="entry name" value="Gfo/Idh/MocA-like_OxRdtase_N"/>
</dbReference>
<dbReference type="InterPro" id="IPR036291">
    <property type="entry name" value="NAD(P)-bd_dom_sf"/>
</dbReference>
<feature type="domain" description="Gfo/Idh/MocA-like oxidoreductase N-terminal" evidence="3">
    <location>
        <begin position="8"/>
        <end position="115"/>
    </location>
</feature>
<dbReference type="AlphaFoldDB" id="A0A1M7ZCE0"/>
<dbReference type="GO" id="GO:0016491">
    <property type="term" value="F:oxidoreductase activity"/>
    <property type="evidence" value="ECO:0007669"/>
    <property type="project" value="UniProtKB-KW"/>
</dbReference>
<name>A0A1M7ZCE0_9HYPH</name>
<dbReference type="SUPFAM" id="SSF51735">
    <property type="entry name" value="NAD(P)-binding Rossmann-fold domains"/>
    <property type="match status" value="1"/>
</dbReference>
<evidence type="ECO:0000313" key="5">
    <source>
        <dbReference type="EMBL" id="SHO62530.1"/>
    </source>
</evidence>
<evidence type="ECO:0000313" key="6">
    <source>
        <dbReference type="Proteomes" id="UP000186406"/>
    </source>
</evidence>